<dbReference type="PANTHER" id="PTHR30353">
    <property type="entry name" value="INNER MEMBRANE PROTEIN DEDA-RELATED"/>
    <property type="match status" value="1"/>
</dbReference>
<sequence length="667" mass="71987">MEALFQQVLAWVAAHPTWANLILFLAALAESLAIVGIIVPGVLIMLAAGALIAAGALDLRHAWIAATLGAIIGDGLSYGLGRLLKDRVRDLWPFARHPESLARGERFFARYGTKSVVFGRFVGPIRAVVPLIAGMMGMGARPFLVANVLSAIAWAPAYLLPGIVFGASLTLAAEAATRLVILALILIALLWLAGWATRRLFALLSPHASSWVSHLLRWADLHPSMGKVARALADPAHPDAATLAGLAGLLILAAFLFGLTISITLIGPATLIVNQAVLNLGLSLHSPPADTLMVGLNRLGDPLVLLVLVAVVFLYLRWRRHRRHANYWLAAAGFALVAAPALGWLLQIPRPVAGLIELTRWSFPGSQVLGATLVYGFLAIAVARGLTPAWRWTPYVLAALIVTAVALARLYFGAEWLSDVVGSIALGLAWVAVLGLAFRRHSRFDQRWPGLVGVATLALTVGFTARTLTNHGDDLARYSPAPEPVAIAASAWRDGGWRELPHQRVDLWQHNRHPLDIQYAGPPDELAERLAPLGWHSAEPLTWRNAVRLLSPTLPLTELPVIPHIHDGHHEVLVLAKDEPGNGRRLVLRLWPTRYRLDGQAPIRVGNVTTQHKEVLVGFVALPITDDDSLPAEHRLSAELQELAETGAPLPILILPPPSGDGTPQPR</sequence>
<feature type="transmembrane region" description="Helical" evidence="7">
    <location>
        <begin position="327"/>
        <end position="346"/>
    </location>
</feature>
<dbReference type="Gene3D" id="1.20.144.10">
    <property type="entry name" value="Phosphatidic acid phosphatase type 2/haloperoxidase"/>
    <property type="match status" value="1"/>
</dbReference>
<dbReference type="SUPFAM" id="SSF48317">
    <property type="entry name" value="Acid phosphatase/Vanadium-dependent haloperoxidase"/>
    <property type="match status" value="1"/>
</dbReference>
<dbReference type="Proteomes" id="UP000010816">
    <property type="component" value="Chromosome"/>
</dbReference>
<feature type="domain" description="VTT" evidence="8">
    <location>
        <begin position="39"/>
        <end position="162"/>
    </location>
</feature>
<dbReference type="PATRIC" id="fig|765912.4.peg.65"/>
<keyword evidence="3" id="KW-1003">Cell membrane</keyword>
<protein>
    <submittedName>
        <fullName evidence="10">Putative membrane-associated protein</fullName>
    </submittedName>
</protein>
<evidence type="ECO:0000259" key="8">
    <source>
        <dbReference type="Pfam" id="PF09335"/>
    </source>
</evidence>
<feature type="transmembrane region" description="Helical" evidence="7">
    <location>
        <begin position="144"/>
        <end position="169"/>
    </location>
</feature>
<dbReference type="GO" id="GO:0005886">
    <property type="term" value="C:plasma membrane"/>
    <property type="evidence" value="ECO:0007669"/>
    <property type="project" value="UniProtKB-SubCell"/>
</dbReference>
<keyword evidence="5 7" id="KW-1133">Transmembrane helix</keyword>
<feature type="transmembrane region" description="Helical" evidence="7">
    <location>
        <begin position="62"/>
        <end position="81"/>
    </location>
</feature>
<keyword evidence="6 7" id="KW-0472">Membrane</keyword>
<dbReference type="RefSeq" id="WP_015279094.1">
    <property type="nucleotide sequence ID" value="NC_019940.1"/>
</dbReference>
<dbReference type="STRING" id="765912.Thimo_0068"/>
<dbReference type="eggNOG" id="COG0671">
    <property type="taxonomic scope" value="Bacteria"/>
</dbReference>
<dbReference type="HOGENOM" id="CLU_025730_2_0_6"/>
<dbReference type="InterPro" id="IPR032818">
    <property type="entry name" value="DedA-like"/>
</dbReference>
<feature type="transmembrane region" description="Helical" evidence="7">
    <location>
        <begin position="175"/>
        <end position="196"/>
    </location>
</feature>
<evidence type="ECO:0000313" key="11">
    <source>
        <dbReference type="Proteomes" id="UP000010816"/>
    </source>
</evidence>
<feature type="transmembrane region" description="Helical" evidence="7">
    <location>
        <begin position="32"/>
        <end position="56"/>
    </location>
</feature>
<evidence type="ECO:0000313" key="10">
    <source>
        <dbReference type="EMBL" id="AGA88944.1"/>
    </source>
</evidence>
<dbReference type="PANTHER" id="PTHR30353:SF15">
    <property type="entry name" value="INNER MEMBRANE PROTEIN YABI"/>
    <property type="match status" value="1"/>
</dbReference>
<dbReference type="AlphaFoldDB" id="L0GUF6"/>
<feature type="transmembrane region" description="Helical" evidence="7">
    <location>
        <begin position="395"/>
        <end position="414"/>
    </location>
</feature>
<feature type="transmembrane region" description="Helical" evidence="7">
    <location>
        <begin position="246"/>
        <end position="272"/>
    </location>
</feature>
<dbReference type="CDD" id="cd03392">
    <property type="entry name" value="PAP2_like_2"/>
    <property type="match status" value="1"/>
</dbReference>
<organism evidence="10 11">
    <name type="scientific">Thioflavicoccus mobilis 8321</name>
    <dbReference type="NCBI Taxonomy" id="765912"/>
    <lineage>
        <taxon>Bacteria</taxon>
        <taxon>Pseudomonadati</taxon>
        <taxon>Pseudomonadota</taxon>
        <taxon>Gammaproteobacteria</taxon>
        <taxon>Chromatiales</taxon>
        <taxon>Chromatiaceae</taxon>
        <taxon>Thioflavicoccus</taxon>
    </lineage>
</organism>
<proteinExistence type="inferred from homology"/>
<reference evidence="10 11" key="1">
    <citation type="submission" date="2011-09" db="EMBL/GenBank/DDBJ databases">
        <title>Complete sequence of chromosome of Thioflavicoccus mobilis 8321.</title>
        <authorList>
            <consortium name="US DOE Joint Genome Institute"/>
            <person name="Lucas S."/>
            <person name="Han J."/>
            <person name="Lapidus A."/>
            <person name="Cheng J.-F."/>
            <person name="Goodwin L."/>
            <person name="Pitluck S."/>
            <person name="Peters L."/>
            <person name="Ovchinnikova G."/>
            <person name="Lu M."/>
            <person name="Detter J.C."/>
            <person name="Han C."/>
            <person name="Tapia R."/>
            <person name="Land M."/>
            <person name="Hauser L."/>
            <person name="Kyrpides N."/>
            <person name="Ivanova N."/>
            <person name="Pagani I."/>
            <person name="Vogl K."/>
            <person name="Liu Z."/>
            <person name="Imhoff J."/>
            <person name="Thiel V."/>
            <person name="Frigaard N.-U."/>
            <person name="Bryant D."/>
            <person name="Woyke T."/>
        </authorList>
    </citation>
    <scope>NUCLEOTIDE SEQUENCE [LARGE SCALE GENOMIC DNA]</scope>
    <source>
        <strain evidence="10 11">8321</strain>
    </source>
</reference>
<dbReference type="EMBL" id="CP003051">
    <property type="protein sequence ID" value="AGA88944.1"/>
    <property type="molecule type" value="Genomic_DNA"/>
</dbReference>
<comment type="subcellular location">
    <subcellularLocation>
        <location evidence="1">Cell membrane</location>
        <topology evidence="1">Multi-pass membrane protein</topology>
    </subcellularLocation>
</comment>
<feature type="transmembrane region" description="Helical" evidence="7">
    <location>
        <begin position="6"/>
        <end position="25"/>
    </location>
</feature>
<keyword evidence="11" id="KW-1185">Reference proteome</keyword>
<dbReference type="KEGG" id="tmb:Thimo_0068"/>
<evidence type="ECO:0000256" key="3">
    <source>
        <dbReference type="ARBA" id="ARBA00022475"/>
    </source>
</evidence>
<feature type="transmembrane region" description="Helical" evidence="7">
    <location>
        <begin position="292"/>
        <end position="315"/>
    </location>
</feature>
<dbReference type="eggNOG" id="COG0586">
    <property type="taxonomic scope" value="Bacteria"/>
</dbReference>
<gene>
    <name evidence="10" type="ORF">Thimo_0068</name>
</gene>
<evidence type="ECO:0000256" key="5">
    <source>
        <dbReference type="ARBA" id="ARBA00022989"/>
    </source>
</evidence>
<feature type="domain" description="LssY-like C-terminal" evidence="9">
    <location>
        <begin position="498"/>
        <end position="611"/>
    </location>
</feature>
<evidence type="ECO:0000256" key="7">
    <source>
        <dbReference type="SAM" id="Phobius"/>
    </source>
</evidence>
<evidence type="ECO:0000256" key="4">
    <source>
        <dbReference type="ARBA" id="ARBA00022692"/>
    </source>
</evidence>
<accession>L0GUF6</accession>
<name>L0GUF6_9GAMM</name>
<feature type="transmembrane region" description="Helical" evidence="7">
    <location>
        <begin position="420"/>
        <end position="438"/>
    </location>
</feature>
<evidence type="ECO:0000256" key="6">
    <source>
        <dbReference type="ARBA" id="ARBA00023136"/>
    </source>
</evidence>
<evidence type="ECO:0000256" key="2">
    <source>
        <dbReference type="ARBA" id="ARBA00010792"/>
    </source>
</evidence>
<dbReference type="OrthoDB" id="9780918at2"/>
<dbReference type="Pfam" id="PF14067">
    <property type="entry name" value="LssY_C"/>
    <property type="match status" value="1"/>
</dbReference>
<evidence type="ECO:0000259" key="9">
    <source>
        <dbReference type="Pfam" id="PF14067"/>
    </source>
</evidence>
<feature type="transmembrane region" description="Helical" evidence="7">
    <location>
        <begin position="366"/>
        <end position="383"/>
    </location>
</feature>
<dbReference type="InterPro" id="IPR036938">
    <property type="entry name" value="PAP2/HPO_sf"/>
</dbReference>
<dbReference type="InterPro" id="IPR032816">
    <property type="entry name" value="VTT_dom"/>
</dbReference>
<dbReference type="Pfam" id="PF09335">
    <property type="entry name" value="VTT_dom"/>
    <property type="match status" value="1"/>
</dbReference>
<comment type="similarity">
    <text evidence="2">Belongs to the DedA family.</text>
</comment>
<keyword evidence="4 7" id="KW-0812">Transmembrane</keyword>
<evidence type="ECO:0000256" key="1">
    <source>
        <dbReference type="ARBA" id="ARBA00004651"/>
    </source>
</evidence>
<feature type="transmembrane region" description="Helical" evidence="7">
    <location>
        <begin position="450"/>
        <end position="468"/>
    </location>
</feature>
<dbReference type="InterPro" id="IPR025902">
    <property type="entry name" value="LssY-like-C_dom"/>
</dbReference>